<organism evidence="2">
    <name type="scientific">uncultured Nocardioidaceae bacterium</name>
    <dbReference type="NCBI Taxonomy" id="253824"/>
    <lineage>
        <taxon>Bacteria</taxon>
        <taxon>Bacillati</taxon>
        <taxon>Actinomycetota</taxon>
        <taxon>Actinomycetes</taxon>
        <taxon>Propionibacteriales</taxon>
        <taxon>Nocardioidaceae</taxon>
        <taxon>environmental samples</taxon>
    </lineage>
</organism>
<dbReference type="AlphaFoldDB" id="A0A6J4KZG2"/>
<gene>
    <name evidence="2" type="ORF">AVDCRST_MAG29-247</name>
</gene>
<protein>
    <submittedName>
        <fullName evidence="2">Uncharacterized protein</fullName>
    </submittedName>
</protein>
<feature type="non-terminal residue" evidence="2">
    <location>
        <position position="1"/>
    </location>
</feature>
<proteinExistence type="predicted"/>
<accession>A0A6J4KZG2</accession>
<reference evidence="2" key="1">
    <citation type="submission" date="2020-02" db="EMBL/GenBank/DDBJ databases">
        <authorList>
            <person name="Meier V. D."/>
        </authorList>
    </citation>
    <scope>NUCLEOTIDE SEQUENCE</scope>
    <source>
        <strain evidence="2">AVDCRST_MAG29</strain>
    </source>
</reference>
<feature type="compositionally biased region" description="Polar residues" evidence="1">
    <location>
        <begin position="178"/>
        <end position="196"/>
    </location>
</feature>
<name>A0A6J4KZG2_9ACTN</name>
<sequence length="256" mass="27088">WSSNGAVPCVPPSSGMPSRRCSPTAATCRWWTSAVAPEAWPYGWLPSGTPSPSSIPALMPLPHCNVVPTTTVSPSASAAYRATPRTCSTTSTSREPTWCSATAYSRWSTSPTRRWPRSIPPCGRVARSASWSPDGSPAWSLARWPATSSRPPSCSRTFPPVSDPPPSPASVPPPETSGVANSVDTPARRSSPSWSGTRCDRVRCMPSGSSPTWSPVRWSTSSPAPLPPCSPSSEPSPSDPSSERWPRSSTSWPSAA</sequence>
<dbReference type="EMBL" id="CADCUG010000022">
    <property type="protein sequence ID" value="CAA9318096.1"/>
    <property type="molecule type" value="Genomic_DNA"/>
</dbReference>
<feature type="non-terminal residue" evidence="2">
    <location>
        <position position="256"/>
    </location>
</feature>
<feature type="compositionally biased region" description="Polar residues" evidence="1">
    <location>
        <begin position="146"/>
        <end position="156"/>
    </location>
</feature>
<evidence type="ECO:0000256" key="1">
    <source>
        <dbReference type="SAM" id="MobiDB-lite"/>
    </source>
</evidence>
<evidence type="ECO:0000313" key="2">
    <source>
        <dbReference type="EMBL" id="CAA9318096.1"/>
    </source>
</evidence>
<feature type="compositionally biased region" description="Low complexity" evidence="1">
    <location>
        <begin position="231"/>
        <end position="240"/>
    </location>
</feature>
<feature type="region of interest" description="Disordered" evidence="1">
    <location>
        <begin position="124"/>
        <end position="256"/>
    </location>
</feature>
<feature type="compositionally biased region" description="Pro residues" evidence="1">
    <location>
        <begin position="161"/>
        <end position="175"/>
    </location>
</feature>